<feature type="region of interest" description="Disordered" evidence="1">
    <location>
        <begin position="31"/>
        <end position="54"/>
    </location>
</feature>
<keyword evidence="3" id="KW-1185">Reference proteome</keyword>
<dbReference type="RefSeq" id="WP_087456593.1">
    <property type="nucleotide sequence ID" value="NZ_CP021434.1"/>
</dbReference>
<sequence length="150" mass="16258">MSLHKPKHNYTLAFTAALLSAALLTGCGPKEKITPTQQQPQDAPTAAALSDKAPATPTLNMKVDVSGTSATITFQTANFKLAPEHYSSMHIPGEGHIHLFVDGSVTRIGVKENTYVLNNLTKGKHSLEATLHTNNHQPYNVKDNVEFQIN</sequence>
<evidence type="ECO:0000313" key="3">
    <source>
        <dbReference type="Proteomes" id="UP000195437"/>
    </source>
</evidence>
<dbReference type="Proteomes" id="UP000195437">
    <property type="component" value="Chromosome"/>
</dbReference>
<reference evidence="3" key="1">
    <citation type="submission" date="2017-05" db="EMBL/GenBank/DDBJ databases">
        <authorList>
            <person name="Sung H."/>
        </authorList>
    </citation>
    <scope>NUCLEOTIDE SEQUENCE [LARGE SCALE GENOMIC DNA]</scope>
    <source>
        <strain evidence="3">AR23208</strain>
    </source>
</reference>
<evidence type="ECO:0000313" key="2">
    <source>
        <dbReference type="EMBL" id="ARU61212.1"/>
    </source>
</evidence>
<dbReference type="PROSITE" id="PS51257">
    <property type="entry name" value="PROKAR_LIPOPROTEIN"/>
    <property type="match status" value="1"/>
</dbReference>
<proteinExistence type="predicted"/>
<feature type="compositionally biased region" description="Low complexity" evidence="1">
    <location>
        <begin position="34"/>
        <end position="48"/>
    </location>
</feature>
<dbReference type="KEGG" id="tum:CBW65_09315"/>
<dbReference type="AlphaFoldDB" id="A0A1Y0IL41"/>
<organism evidence="2 3">
    <name type="scientific">Tumebacillus avium</name>
    <dbReference type="NCBI Taxonomy" id="1903704"/>
    <lineage>
        <taxon>Bacteria</taxon>
        <taxon>Bacillati</taxon>
        <taxon>Bacillota</taxon>
        <taxon>Bacilli</taxon>
        <taxon>Bacillales</taxon>
        <taxon>Alicyclobacillaceae</taxon>
        <taxon>Tumebacillus</taxon>
    </lineage>
</organism>
<name>A0A1Y0IL41_9BACL</name>
<dbReference type="EMBL" id="CP021434">
    <property type="protein sequence ID" value="ARU61212.1"/>
    <property type="molecule type" value="Genomic_DNA"/>
</dbReference>
<gene>
    <name evidence="2" type="ORF">CBW65_09315</name>
</gene>
<evidence type="ECO:0008006" key="4">
    <source>
        <dbReference type="Google" id="ProtNLM"/>
    </source>
</evidence>
<accession>A0A1Y0IL41</accession>
<evidence type="ECO:0000256" key="1">
    <source>
        <dbReference type="SAM" id="MobiDB-lite"/>
    </source>
</evidence>
<protein>
    <recommendedName>
        <fullName evidence="4">DUF4399 domain-containing protein</fullName>
    </recommendedName>
</protein>
<dbReference type="OrthoDB" id="6385276at2"/>